<evidence type="ECO:0000313" key="2">
    <source>
        <dbReference type="Proteomes" id="UP001187192"/>
    </source>
</evidence>
<proteinExistence type="predicted"/>
<gene>
    <name evidence="1" type="ORF">TIFTF001_045636</name>
</gene>
<sequence length="108" mass="12494">MDNGHNRYDRVVITIMTVPHYTMVITVMTTSFHHGHHCYDRVVITVMTVLRYTTLITPRLSPLWPDGHNSYDRASLHHVMTVPHYTMIITVMTVPHYTTVITVTTGWS</sequence>
<keyword evidence="2" id="KW-1185">Reference proteome</keyword>
<reference evidence="1" key="1">
    <citation type="submission" date="2023-07" db="EMBL/GenBank/DDBJ databases">
        <title>draft genome sequence of fig (Ficus carica).</title>
        <authorList>
            <person name="Takahashi T."/>
            <person name="Nishimura K."/>
        </authorList>
    </citation>
    <scope>NUCLEOTIDE SEQUENCE</scope>
</reference>
<dbReference type="AlphaFoldDB" id="A0AA87Z1N6"/>
<name>A0AA87Z1N6_FICCA</name>
<evidence type="ECO:0000313" key="1">
    <source>
        <dbReference type="EMBL" id="GMN22305.1"/>
    </source>
</evidence>
<organism evidence="1 2">
    <name type="scientific">Ficus carica</name>
    <name type="common">Common fig</name>
    <dbReference type="NCBI Taxonomy" id="3494"/>
    <lineage>
        <taxon>Eukaryota</taxon>
        <taxon>Viridiplantae</taxon>
        <taxon>Streptophyta</taxon>
        <taxon>Embryophyta</taxon>
        <taxon>Tracheophyta</taxon>
        <taxon>Spermatophyta</taxon>
        <taxon>Magnoliopsida</taxon>
        <taxon>eudicotyledons</taxon>
        <taxon>Gunneridae</taxon>
        <taxon>Pentapetalae</taxon>
        <taxon>rosids</taxon>
        <taxon>fabids</taxon>
        <taxon>Rosales</taxon>
        <taxon>Moraceae</taxon>
        <taxon>Ficeae</taxon>
        <taxon>Ficus</taxon>
    </lineage>
</organism>
<dbReference type="Proteomes" id="UP001187192">
    <property type="component" value="Unassembled WGS sequence"/>
</dbReference>
<comment type="caution">
    <text evidence="1">The sequence shown here is derived from an EMBL/GenBank/DDBJ whole genome shotgun (WGS) entry which is preliminary data.</text>
</comment>
<protein>
    <submittedName>
        <fullName evidence="1">Uncharacterized protein</fullName>
    </submittedName>
</protein>
<dbReference type="EMBL" id="BTGU01004101">
    <property type="protein sequence ID" value="GMN22305.1"/>
    <property type="molecule type" value="Genomic_DNA"/>
</dbReference>
<accession>A0AA87Z1N6</accession>